<dbReference type="Pfam" id="PF00646">
    <property type="entry name" value="F-box"/>
    <property type="match status" value="1"/>
</dbReference>
<proteinExistence type="predicted"/>
<dbReference type="Gramene" id="TraesCS6B03G0093400.1">
    <property type="protein sequence ID" value="TraesCS6B03G0093400.1.CDS"/>
    <property type="gene ID" value="TraesCS6B03G0093400"/>
</dbReference>
<dbReference type="Gramene" id="TraesRN6B0100081800.1">
    <property type="protein sequence ID" value="TraesRN6B0100081800.1"/>
    <property type="gene ID" value="TraesRN6B0100081800"/>
</dbReference>
<reference evidence="2" key="2">
    <citation type="submission" date="2018-10" db="UniProtKB">
        <authorList>
            <consortium name="EnsemblPlants"/>
        </authorList>
    </citation>
    <scope>IDENTIFICATION</scope>
</reference>
<dbReference type="AlphaFoldDB" id="A0A3B6PF74"/>
<dbReference type="EnsemblPlants" id="TraesCS6B02G039600.1">
    <property type="protein sequence ID" value="TraesCS6B02G039600.1"/>
    <property type="gene ID" value="TraesCS6B02G039600"/>
</dbReference>
<evidence type="ECO:0000313" key="3">
    <source>
        <dbReference type="Proteomes" id="UP000019116"/>
    </source>
</evidence>
<organism evidence="2">
    <name type="scientific">Triticum aestivum</name>
    <name type="common">Wheat</name>
    <dbReference type="NCBI Taxonomy" id="4565"/>
    <lineage>
        <taxon>Eukaryota</taxon>
        <taxon>Viridiplantae</taxon>
        <taxon>Streptophyta</taxon>
        <taxon>Embryophyta</taxon>
        <taxon>Tracheophyta</taxon>
        <taxon>Spermatophyta</taxon>
        <taxon>Magnoliopsida</taxon>
        <taxon>Liliopsida</taxon>
        <taxon>Poales</taxon>
        <taxon>Poaceae</taxon>
        <taxon>BOP clade</taxon>
        <taxon>Pooideae</taxon>
        <taxon>Triticodae</taxon>
        <taxon>Triticeae</taxon>
        <taxon>Triticinae</taxon>
        <taxon>Triticum</taxon>
    </lineage>
</organism>
<gene>
    <name evidence="2" type="primary">LOC123133245</name>
</gene>
<dbReference type="PANTHER" id="PTHR34591">
    <property type="entry name" value="OS03G0653100 PROTEIN-RELATED"/>
    <property type="match status" value="1"/>
</dbReference>
<dbReference type="OrthoDB" id="694746at2759"/>
<evidence type="ECO:0000313" key="2">
    <source>
        <dbReference type="EnsemblPlants" id="TraesCS6B02G039600.1"/>
    </source>
</evidence>
<evidence type="ECO:0000259" key="1">
    <source>
        <dbReference type="PROSITE" id="PS50181"/>
    </source>
</evidence>
<dbReference type="Gramene" id="TraesPARA_EIv1.0_2002510.1">
    <property type="protein sequence ID" value="TraesPARA_EIv1.0_2002510.1.CDS"/>
    <property type="gene ID" value="TraesPARA_EIv1.0_2002510"/>
</dbReference>
<dbReference type="Proteomes" id="UP000019116">
    <property type="component" value="Chromosome 6B"/>
</dbReference>
<dbReference type="GeneID" id="123133245"/>
<sequence length="447" mass="50962">MDMASVQLLPDDVLADILRRLGPHDLAVSRCVCKPWCAVIDARRMLPADAHLLPLSLAGFFTVSWTESLTAYFSRPCASIVVGKLDYLDTDDARSLSVADQCNGLVLLHRPTLWPDDQRVLNPVTRQWAKLPPYPHLVSPCMKQDSYQREDMYLVFDPSVSPHYEVFLFHSVPYNCYEVDVVDEDAFDPAVKKMEWPPSSYTLRVYSSKTRQWETKPFIREGEAAGTIGDMESALSPGHCHAAYWQRALYVHQHDFVIRMTLSNEKYKVIKLPLGLDVRTDDEPEHYLGKSEKGVYCALLYGNNRLGVRIWFLDEICGKMDWLLKRDINLGNLLANYPWKHGDRSWTTQYVNDEIGRSMTPAGAKFESDYSTNDNVIVPEYTVSLLGFHPYREIIFFRTSFGRAMAYQFNSSEIVDTGYLQGKGPHDCVGGSFAYTPCRMGKLSNNM</sequence>
<dbReference type="InterPro" id="IPR036047">
    <property type="entry name" value="F-box-like_dom_sf"/>
</dbReference>
<dbReference type="OMA" id="WCAVIDA"/>
<reference evidence="2" key="1">
    <citation type="submission" date="2018-08" db="EMBL/GenBank/DDBJ databases">
        <authorList>
            <person name="Rossello M."/>
        </authorList>
    </citation>
    <scope>NUCLEOTIDE SEQUENCE [LARGE SCALE GENOMIC DNA]</scope>
    <source>
        <strain evidence="2">cv. Chinese Spring</strain>
    </source>
</reference>
<dbReference type="Gramene" id="TraesCS6B02G039600.1">
    <property type="protein sequence ID" value="TraesCS6B02G039600.1"/>
    <property type="gene ID" value="TraesCS6B02G039600"/>
</dbReference>
<dbReference type="PANTHER" id="PTHR34591:SF60">
    <property type="entry name" value="OS01G0824700 PROTEIN"/>
    <property type="match status" value="1"/>
</dbReference>
<accession>A0A3B6PF74</accession>
<keyword evidence="3" id="KW-1185">Reference proteome</keyword>
<dbReference type="Gramene" id="TraesCAD_scaffold_005200_01G000100.1">
    <property type="protein sequence ID" value="TraesCAD_scaffold_005200_01G000100.1"/>
    <property type="gene ID" value="TraesCAD_scaffold_005200_01G000100"/>
</dbReference>
<dbReference type="SMART" id="SM00256">
    <property type="entry name" value="FBOX"/>
    <property type="match status" value="1"/>
</dbReference>
<feature type="domain" description="F-box" evidence="1">
    <location>
        <begin position="3"/>
        <end position="55"/>
    </location>
</feature>
<dbReference type="Gramene" id="TraesROB_scaffold_021893_01G000100.1">
    <property type="protein sequence ID" value="TraesROB_scaffold_021893_01G000100.1"/>
    <property type="gene ID" value="TraesROB_scaffold_021893_01G000100"/>
</dbReference>
<name>A0A3B6PF74_WHEAT</name>
<dbReference type="Gene3D" id="1.20.1280.50">
    <property type="match status" value="1"/>
</dbReference>
<dbReference type="SUPFAM" id="SSF81383">
    <property type="entry name" value="F-box domain"/>
    <property type="match status" value="1"/>
</dbReference>
<dbReference type="Gramene" id="TraesCLE_scaffold_023783_01G000100.1">
    <property type="protein sequence ID" value="TraesCLE_scaffold_023783_01G000100.1"/>
    <property type="gene ID" value="TraesCLE_scaffold_023783_01G000100"/>
</dbReference>
<dbReference type="Gramene" id="TraesWEE_scaffold_022437_01G000100.1">
    <property type="protein sequence ID" value="TraesWEE_scaffold_022437_01G000100.1"/>
    <property type="gene ID" value="TraesWEE_scaffold_022437_01G000100"/>
</dbReference>
<dbReference type="PROSITE" id="PS50181">
    <property type="entry name" value="FBOX"/>
    <property type="match status" value="1"/>
</dbReference>
<dbReference type="RefSeq" id="XP_044408697.1">
    <property type="nucleotide sequence ID" value="XM_044552762.1"/>
</dbReference>
<protein>
    <recommendedName>
        <fullName evidence="1">F-box domain-containing protein</fullName>
    </recommendedName>
</protein>
<dbReference type="InterPro" id="IPR001810">
    <property type="entry name" value="F-box_dom"/>
</dbReference>